<dbReference type="InterPro" id="IPR014016">
    <property type="entry name" value="UvrD-like_ATP-bd"/>
</dbReference>
<comment type="catalytic activity">
    <reaction evidence="10">
        <text>ATP + H2O = ADP + phosphate + H(+)</text>
        <dbReference type="Rhea" id="RHEA:13065"/>
        <dbReference type="ChEBI" id="CHEBI:15377"/>
        <dbReference type="ChEBI" id="CHEBI:15378"/>
        <dbReference type="ChEBI" id="CHEBI:30616"/>
        <dbReference type="ChEBI" id="CHEBI:43474"/>
        <dbReference type="ChEBI" id="CHEBI:456216"/>
        <dbReference type="EC" id="5.6.2.4"/>
    </reaction>
</comment>
<evidence type="ECO:0000256" key="3">
    <source>
        <dbReference type="ARBA" id="ARBA00022801"/>
    </source>
</evidence>
<protein>
    <recommendedName>
        <fullName evidence="9">DNA 3'-5' helicase</fullName>
        <ecNumber evidence="9">5.6.2.4</ecNumber>
    </recommendedName>
</protein>
<keyword evidence="7" id="KW-0413">Isomerase</keyword>
<organism evidence="15 16">
    <name type="scientific">[Mycoplasma] anseris</name>
    <dbReference type="NCBI Taxonomy" id="92400"/>
    <lineage>
        <taxon>Bacteria</taxon>
        <taxon>Bacillati</taxon>
        <taxon>Mycoplasmatota</taxon>
        <taxon>Mycoplasmoidales</taxon>
        <taxon>Metamycoplasmataceae</taxon>
        <taxon>Metamycoplasma</taxon>
    </lineage>
</organism>
<keyword evidence="2 11" id="KW-0547">Nucleotide-binding</keyword>
<dbReference type="Proteomes" id="UP000250218">
    <property type="component" value="Chromosome"/>
</dbReference>
<evidence type="ECO:0000259" key="14">
    <source>
        <dbReference type="PROSITE" id="PS51217"/>
    </source>
</evidence>
<dbReference type="GO" id="GO:0016887">
    <property type="term" value="F:ATP hydrolysis activity"/>
    <property type="evidence" value="ECO:0007669"/>
    <property type="project" value="RHEA"/>
</dbReference>
<dbReference type="Pfam" id="PF13361">
    <property type="entry name" value="UvrD_C"/>
    <property type="match status" value="1"/>
</dbReference>
<feature type="coiled-coil region" evidence="12">
    <location>
        <begin position="498"/>
        <end position="528"/>
    </location>
</feature>
<evidence type="ECO:0000313" key="16">
    <source>
        <dbReference type="Proteomes" id="UP000250218"/>
    </source>
</evidence>
<dbReference type="GO" id="GO:0005524">
    <property type="term" value="F:ATP binding"/>
    <property type="evidence" value="ECO:0007669"/>
    <property type="project" value="UniProtKB-UniRule"/>
</dbReference>
<dbReference type="GO" id="GO:0000725">
    <property type="term" value="P:recombinational repair"/>
    <property type="evidence" value="ECO:0007669"/>
    <property type="project" value="TreeGrafter"/>
</dbReference>
<dbReference type="GO" id="GO:0033202">
    <property type="term" value="C:DNA helicase complex"/>
    <property type="evidence" value="ECO:0007669"/>
    <property type="project" value="TreeGrafter"/>
</dbReference>
<dbReference type="PANTHER" id="PTHR11070:SF2">
    <property type="entry name" value="ATP-DEPENDENT DNA HELICASE SRS2"/>
    <property type="match status" value="1"/>
</dbReference>
<keyword evidence="12" id="KW-0175">Coiled coil</keyword>
<dbReference type="Pfam" id="PF00580">
    <property type="entry name" value="UvrD-helicase"/>
    <property type="match status" value="1"/>
</dbReference>
<reference evidence="16" key="1">
    <citation type="submission" date="2018-06" db="EMBL/GenBank/DDBJ databases">
        <title>Complete genome sequences of Mycoplasma anatis, M. anseris and M. cloacale type strains.</title>
        <authorList>
            <person name="Grozner D."/>
            <person name="Forro B."/>
            <person name="Sulyok K.M."/>
            <person name="Marton S."/>
            <person name="Kreizinger Z."/>
            <person name="Banyai K."/>
            <person name="Gyuranecz M."/>
        </authorList>
    </citation>
    <scope>NUCLEOTIDE SEQUENCE [LARGE SCALE GENOMIC DNA]</scope>
    <source>
        <strain evidence="16">ATCC 49234</strain>
    </source>
</reference>
<dbReference type="PROSITE" id="PS51217">
    <property type="entry name" value="UVRD_HELICASE_CTER"/>
    <property type="match status" value="1"/>
</dbReference>
<evidence type="ECO:0000256" key="12">
    <source>
        <dbReference type="SAM" id="Coils"/>
    </source>
</evidence>
<name>A0A2Z4ND46_9BACT</name>
<evidence type="ECO:0000256" key="8">
    <source>
        <dbReference type="ARBA" id="ARBA00034617"/>
    </source>
</evidence>
<accession>A0A2Z4ND46</accession>
<proteinExistence type="inferred from homology"/>
<dbReference type="GO" id="GO:0003677">
    <property type="term" value="F:DNA binding"/>
    <property type="evidence" value="ECO:0007669"/>
    <property type="project" value="UniProtKB-KW"/>
</dbReference>
<dbReference type="PROSITE" id="PS51198">
    <property type="entry name" value="UVRD_HELICASE_ATP_BIND"/>
    <property type="match status" value="1"/>
</dbReference>
<evidence type="ECO:0000256" key="10">
    <source>
        <dbReference type="ARBA" id="ARBA00048988"/>
    </source>
</evidence>
<keyword evidence="16" id="KW-1185">Reference proteome</keyword>
<dbReference type="Gene3D" id="1.10.486.10">
    <property type="entry name" value="PCRA, domain 4"/>
    <property type="match status" value="1"/>
</dbReference>
<feature type="domain" description="UvrD-like helicase ATP-binding" evidence="13">
    <location>
        <begin position="7"/>
        <end position="289"/>
    </location>
</feature>
<dbReference type="EC" id="5.6.2.4" evidence="9"/>
<feature type="domain" description="UvrD-like helicase C-terminal" evidence="14">
    <location>
        <begin position="290"/>
        <end position="567"/>
    </location>
</feature>
<feature type="binding site" evidence="11">
    <location>
        <begin position="28"/>
        <end position="35"/>
    </location>
    <ligand>
        <name>ATP</name>
        <dbReference type="ChEBI" id="CHEBI:30616"/>
    </ligand>
</feature>
<dbReference type="GO" id="GO:0005829">
    <property type="term" value="C:cytosol"/>
    <property type="evidence" value="ECO:0007669"/>
    <property type="project" value="TreeGrafter"/>
</dbReference>
<dbReference type="RefSeq" id="WP_033178525.1">
    <property type="nucleotide sequence ID" value="NZ_CP030140.1"/>
</dbReference>
<dbReference type="Gene3D" id="3.40.50.300">
    <property type="entry name" value="P-loop containing nucleotide triphosphate hydrolases"/>
    <property type="match status" value="2"/>
</dbReference>
<evidence type="ECO:0000256" key="7">
    <source>
        <dbReference type="ARBA" id="ARBA00023235"/>
    </source>
</evidence>
<evidence type="ECO:0000256" key="6">
    <source>
        <dbReference type="ARBA" id="ARBA00023125"/>
    </source>
</evidence>
<keyword evidence="5 11" id="KW-0067">ATP-binding</keyword>
<dbReference type="InterPro" id="IPR014017">
    <property type="entry name" value="DNA_helicase_UvrD-like_C"/>
</dbReference>
<dbReference type="GO" id="GO:0043138">
    <property type="term" value="F:3'-5' DNA helicase activity"/>
    <property type="evidence" value="ECO:0007669"/>
    <property type="project" value="UniProtKB-EC"/>
</dbReference>
<dbReference type="CDD" id="cd18807">
    <property type="entry name" value="SF1_C_UvrD"/>
    <property type="match status" value="1"/>
</dbReference>
<evidence type="ECO:0000256" key="9">
    <source>
        <dbReference type="ARBA" id="ARBA00034808"/>
    </source>
</evidence>
<evidence type="ECO:0000313" key="15">
    <source>
        <dbReference type="EMBL" id="AWX69480.1"/>
    </source>
</evidence>
<evidence type="ECO:0000256" key="5">
    <source>
        <dbReference type="ARBA" id="ARBA00022840"/>
    </source>
</evidence>
<keyword evidence="6" id="KW-0238">DNA-binding</keyword>
<keyword evidence="3 11" id="KW-0378">Hydrolase</keyword>
<evidence type="ECO:0000256" key="1">
    <source>
        <dbReference type="ARBA" id="ARBA00009922"/>
    </source>
</evidence>
<dbReference type="InterPro" id="IPR000212">
    <property type="entry name" value="DNA_helicase_UvrD/REP"/>
</dbReference>
<comment type="similarity">
    <text evidence="1">Belongs to the helicase family. UvrD subfamily.</text>
</comment>
<evidence type="ECO:0000256" key="4">
    <source>
        <dbReference type="ARBA" id="ARBA00022806"/>
    </source>
</evidence>
<dbReference type="InterPro" id="IPR027417">
    <property type="entry name" value="P-loop_NTPase"/>
</dbReference>
<dbReference type="KEGG" id="mane:DP065_01805"/>
<dbReference type="AlphaFoldDB" id="A0A2Z4ND46"/>
<evidence type="ECO:0000256" key="2">
    <source>
        <dbReference type="ARBA" id="ARBA00022741"/>
    </source>
</evidence>
<gene>
    <name evidence="15" type="ORF">DP065_01805</name>
</gene>
<keyword evidence="4 11" id="KW-0347">Helicase</keyword>
<dbReference type="SUPFAM" id="SSF52540">
    <property type="entry name" value="P-loop containing nucleoside triphosphate hydrolases"/>
    <property type="match status" value="1"/>
</dbReference>
<dbReference type="Gene3D" id="1.10.10.160">
    <property type="match status" value="1"/>
</dbReference>
<dbReference type="EMBL" id="CP030140">
    <property type="protein sequence ID" value="AWX69480.1"/>
    <property type="molecule type" value="Genomic_DNA"/>
</dbReference>
<dbReference type="CDD" id="cd17932">
    <property type="entry name" value="DEXQc_UvrD"/>
    <property type="match status" value="1"/>
</dbReference>
<dbReference type="PANTHER" id="PTHR11070">
    <property type="entry name" value="UVRD / RECB / PCRA DNA HELICASE FAMILY MEMBER"/>
    <property type="match status" value="1"/>
</dbReference>
<dbReference type="InterPro" id="IPR013986">
    <property type="entry name" value="DExx_box_DNA_helicase_dom_sf"/>
</dbReference>
<sequence>MNKLNLEMLNKEQLGAVLHTDGPLRIIAGAGSGKTRVLTHKIAYLINERNINPRDILAVTFSNKAAAEMKQRVEALLGSSELGQPNVFTFHSLCARILRQEIHNMGYPNDFQILDELDQKEVLKVVYNELDITASQYSYNSIISFIQNQKNDLKTPKDLEESEEFKDSDDMRIKIYKNYQIHLDMAHSLDFDDLLIFVYHLFYDKEYETISNKWSRYFKYVLVDEFQDTSQLQYEIVKKIAGSHNITIVGDPDQTIYSWRNADINIILNFDKDYPDAITIKLEKNYRSTQKILFAANKLIKYNKYRLKKDLYTENDEGEDIEFFCGYSEEEEARWIAQRISDLKRNRVQLKNIAILFRINSYSRAIEEALIKENTIYKLFGSIKFYQREEIKDALAYLRVIHDGSEISLLRILNKPSRKIGEITIEKLLKFARRQNLDLFSCLEQKINDIQRNLKISIETLRNIAQFINQIRWARRALEINNINLTLKELMIHRIKYFEEIKKSQEEYEERLNNFNSLIEAIENWENKNPTGTIDQYLQEITLITDRDVDDDAASYVSLMTVHNAKGLEFDYVFIAGLSENIFPLKRAISISPKNDFTYLNRKAMVQENPEGLEEERRLAYVALTRAKEKLFLSFAVGRNAASQSRFIIEAGIQKTKNRINIANNFSTSTNINKNVDLIVGDFITHKIYGKGEVLEILDNIIHVQFETESKIKTLDKYHPSIKKWVDPDDSDK</sequence>
<evidence type="ECO:0000256" key="11">
    <source>
        <dbReference type="PROSITE-ProRule" id="PRU00560"/>
    </source>
</evidence>
<evidence type="ECO:0000259" key="13">
    <source>
        <dbReference type="PROSITE" id="PS51198"/>
    </source>
</evidence>
<comment type="catalytic activity">
    <reaction evidence="8">
        <text>Couples ATP hydrolysis with the unwinding of duplex DNA by translocating in the 3'-5' direction.</text>
        <dbReference type="EC" id="5.6.2.4"/>
    </reaction>
</comment>